<dbReference type="EMBL" id="PYKK01000112">
    <property type="protein sequence ID" value="TGD53623.1"/>
    <property type="molecule type" value="Genomic_DNA"/>
</dbReference>
<evidence type="ECO:0000313" key="2">
    <source>
        <dbReference type="Proteomes" id="UP000297989"/>
    </source>
</evidence>
<dbReference type="Proteomes" id="UP000297989">
    <property type="component" value="Unassembled WGS sequence"/>
</dbReference>
<feature type="non-terminal residue" evidence="1">
    <location>
        <position position="1"/>
    </location>
</feature>
<dbReference type="Gene3D" id="3.40.140.10">
    <property type="entry name" value="Cytidine Deaminase, domain 2"/>
    <property type="match status" value="1"/>
</dbReference>
<protein>
    <submittedName>
        <fullName evidence="1">Uncharacterized protein</fullName>
    </submittedName>
</protein>
<reference evidence="1 2" key="1">
    <citation type="submission" date="2018-03" db="EMBL/GenBank/DDBJ databases">
        <title>Non-Typhoidal Salmonella genome sequencing and assembly.</title>
        <authorList>
            <person name="Matchawe C."/>
        </authorList>
    </citation>
    <scope>NUCLEOTIDE SEQUENCE [LARGE SCALE GENOMIC DNA]</scope>
    <source>
        <strain evidence="1 2">8EV</strain>
    </source>
</reference>
<accession>A0A659SHM9</accession>
<name>A0A659SHM9_SALET</name>
<evidence type="ECO:0000313" key="1">
    <source>
        <dbReference type="EMBL" id="TGD53623.1"/>
    </source>
</evidence>
<dbReference type="SUPFAM" id="SSF53927">
    <property type="entry name" value="Cytidine deaminase-like"/>
    <property type="match status" value="1"/>
</dbReference>
<comment type="caution">
    <text evidence="1">The sequence shown here is derived from an EMBL/GenBank/DDBJ whole genome shotgun (WGS) entry which is preliminary data.</text>
</comment>
<gene>
    <name evidence="1" type="ORF">C9F10_00735</name>
</gene>
<dbReference type="InterPro" id="IPR016193">
    <property type="entry name" value="Cytidine_deaminase-like"/>
</dbReference>
<proteinExistence type="predicted"/>
<dbReference type="AlphaFoldDB" id="A0A659SHM9"/>
<dbReference type="GO" id="GO:0003824">
    <property type="term" value="F:catalytic activity"/>
    <property type="evidence" value="ECO:0007669"/>
    <property type="project" value="InterPro"/>
</dbReference>
<organism evidence="1 2">
    <name type="scientific">Salmonella enterica subsp. enterica serovar Poona</name>
    <dbReference type="NCBI Taxonomy" id="436295"/>
    <lineage>
        <taxon>Bacteria</taxon>
        <taxon>Pseudomonadati</taxon>
        <taxon>Pseudomonadota</taxon>
        <taxon>Gammaproteobacteria</taxon>
        <taxon>Enterobacterales</taxon>
        <taxon>Enterobacteriaceae</taxon>
        <taxon>Salmonella</taxon>
    </lineage>
</organism>
<sequence>QPAPSRQHAAGRHDAPLARAVYPLAAARARTDLSHFNVGAIARGVSGNWYFGANMEFPPYF</sequence>